<dbReference type="Pfam" id="PF03413">
    <property type="entry name" value="PepSY"/>
    <property type="match status" value="2"/>
</dbReference>
<evidence type="ECO:0000313" key="5">
    <source>
        <dbReference type="Proteomes" id="UP001550850"/>
    </source>
</evidence>
<feature type="compositionally biased region" description="Basic and acidic residues" evidence="1">
    <location>
        <begin position="154"/>
        <end position="167"/>
    </location>
</feature>
<organism evidence="4 5">
    <name type="scientific">Streptomyces fragilis</name>
    <dbReference type="NCBI Taxonomy" id="67301"/>
    <lineage>
        <taxon>Bacteria</taxon>
        <taxon>Bacillati</taxon>
        <taxon>Actinomycetota</taxon>
        <taxon>Actinomycetes</taxon>
        <taxon>Kitasatosporales</taxon>
        <taxon>Streptomycetaceae</taxon>
        <taxon>Streptomyces</taxon>
    </lineage>
</organism>
<sequence length="235" mass="24018">MSSADRTPSRRRAALAALVAAALVGGGAVAAVAASGDDRDRAATASSARPDGGDRDDRDEGDERDDRDEGRADGERADAVTPKTDVRAAVTAALAKAKGVVASAEFDQDGDRPVWEVEVVGEDGTRTEVLVDPDDGTVLDSTRDKDDDADDEADDRKEAAALRKAGTDADAAAGAAVKKVSGTVVSVDFEHDGDDDRSGAPAWEVEVIGADGGEREVLVDAGSGKAAVGADDDRD</sequence>
<dbReference type="EMBL" id="JBEZUR010000086">
    <property type="protein sequence ID" value="MEU3558158.1"/>
    <property type="molecule type" value="Genomic_DNA"/>
</dbReference>
<evidence type="ECO:0000256" key="1">
    <source>
        <dbReference type="SAM" id="MobiDB-lite"/>
    </source>
</evidence>
<protein>
    <submittedName>
        <fullName evidence="4">PepSY domain-containing protein</fullName>
    </submittedName>
</protein>
<dbReference type="InterPro" id="IPR025711">
    <property type="entry name" value="PepSY"/>
</dbReference>
<feature type="region of interest" description="Disordered" evidence="1">
    <location>
        <begin position="32"/>
        <end position="86"/>
    </location>
</feature>
<keyword evidence="5" id="KW-1185">Reference proteome</keyword>
<feature type="chain" id="PRO_5045886325" evidence="2">
    <location>
        <begin position="31"/>
        <end position="235"/>
    </location>
</feature>
<dbReference type="InterPro" id="IPR006311">
    <property type="entry name" value="TAT_signal"/>
</dbReference>
<feature type="domain" description="PepSY" evidence="3">
    <location>
        <begin position="89"/>
        <end position="141"/>
    </location>
</feature>
<gene>
    <name evidence="4" type="ORF">AB0E65_28725</name>
</gene>
<accession>A0ABV2YR12</accession>
<dbReference type="Gene3D" id="3.10.450.40">
    <property type="match status" value="2"/>
</dbReference>
<proteinExistence type="predicted"/>
<feature type="signal peptide" evidence="2">
    <location>
        <begin position="1"/>
        <end position="30"/>
    </location>
</feature>
<evidence type="ECO:0000256" key="2">
    <source>
        <dbReference type="SAM" id="SignalP"/>
    </source>
</evidence>
<feature type="compositionally biased region" description="Basic and acidic residues" evidence="1">
    <location>
        <begin position="67"/>
        <end position="78"/>
    </location>
</feature>
<comment type="caution">
    <text evidence="4">The sequence shown here is derived from an EMBL/GenBank/DDBJ whole genome shotgun (WGS) entry which is preliminary data.</text>
</comment>
<evidence type="ECO:0000259" key="3">
    <source>
        <dbReference type="Pfam" id="PF03413"/>
    </source>
</evidence>
<feature type="domain" description="PepSY" evidence="3">
    <location>
        <begin position="175"/>
        <end position="225"/>
    </location>
</feature>
<dbReference type="RefSeq" id="WP_108956922.1">
    <property type="nucleotide sequence ID" value="NZ_BEVZ01000010.1"/>
</dbReference>
<keyword evidence="2" id="KW-0732">Signal</keyword>
<feature type="region of interest" description="Disordered" evidence="1">
    <location>
        <begin position="124"/>
        <end position="168"/>
    </location>
</feature>
<name>A0ABV2YR12_9ACTN</name>
<dbReference type="Proteomes" id="UP001550850">
    <property type="component" value="Unassembled WGS sequence"/>
</dbReference>
<dbReference type="PROSITE" id="PS51318">
    <property type="entry name" value="TAT"/>
    <property type="match status" value="1"/>
</dbReference>
<reference evidence="4 5" key="1">
    <citation type="submission" date="2024-06" db="EMBL/GenBank/DDBJ databases">
        <title>The Natural Products Discovery Center: Release of the First 8490 Sequenced Strains for Exploring Actinobacteria Biosynthetic Diversity.</title>
        <authorList>
            <person name="Kalkreuter E."/>
            <person name="Kautsar S.A."/>
            <person name="Yang D."/>
            <person name="Bader C.D."/>
            <person name="Teijaro C.N."/>
            <person name="Fluegel L."/>
            <person name="Davis C.M."/>
            <person name="Simpson J.R."/>
            <person name="Lauterbach L."/>
            <person name="Steele A.D."/>
            <person name="Gui C."/>
            <person name="Meng S."/>
            <person name="Li G."/>
            <person name="Viehrig K."/>
            <person name="Ye F."/>
            <person name="Su P."/>
            <person name="Kiefer A.F."/>
            <person name="Nichols A."/>
            <person name="Cepeda A.J."/>
            <person name="Yan W."/>
            <person name="Fan B."/>
            <person name="Jiang Y."/>
            <person name="Adhikari A."/>
            <person name="Zheng C.-J."/>
            <person name="Schuster L."/>
            <person name="Cowan T.M."/>
            <person name="Smanski M.J."/>
            <person name="Chevrette M.G."/>
            <person name="De Carvalho L.P.S."/>
            <person name="Shen B."/>
        </authorList>
    </citation>
    <scope>NUCLEOTIDE SEQUENCE [LARGE SCALE GENOMIC DNA]</scope>
    <source>
        <strain evidence="4 5">NPDC038104</strain>
    </source>
</reference>
<evidence type="ECO:0000313" key="4">
    <source>
        <dbReference type="EMBL" id="MEU3558158.1"/>
    </source>
</evidence>